<evidence type="ECO:0000313" key="1">
    <source>
        <dbReference type="EMBL" id="KAF7840381.1"/>
    </source>
</evidence>
<organism evidence="1 2">
    <name type="scientific">Senna tora</name>
    <dbReference type="NCBI Taxonomy" id="362788"/>
    <lineage>
        <taxon>Eukaryota</taxon>
        <taxon>Viridiplantae</taxon>
        <taxon>Streptophyta</taxon>
        <taxon>Embryophyta</taxon>
        <taxon>Tracheophyta</taxon>
        <taxon>Spermatophyta</taxon>
        <taxon>Magnoliopsida</taxon>
        <taxon>eudicotyledons</taxon>
        <taxon>Gunneridae</taxon>
        <taxon>Pentapetalae</taxon>
        <taxon>rosids</taxon>
        <taxon>fabids</taxon>
        <taxon>Fabales</taxon>
        <taxon>Fabaceae</taxon>
        <taxon>Caesalpinioideae</taxon>
        <taxon>Cassia clade</taxon>
        <taxon>Senna</taxon>
    </lineage>
</organism>
<protein>
    <submittedName>
        <fullName evidence="1">Uncharacterized protein</fullName>
    </submittedName>
</protein>
<name>A0A834X8I7_9FABA</name>
<proteinExistence type="predicted"/>
<accession>A0A834X8I7</accession>
<keyword evidence="2" id="KW-1185">Reference proteome</keyword>
<evidence type="ECO:0000313" key="2">
    <source>
        <dbReference type="Proteomes" id="UP000634136"/>
    </source>
</evidence>
<reference evidence="1" key="1">
    <citation type="submission" date="2020-09" db="EMBL/GenBank/DDBJ databases">
        <title>Genome-Enabled Discovery of Anthraquinone Biosynthesis in Senna tora.</title>
        <authorList>
            <person name="Kang S.-H."/>
            <person name="Pandey R.P."/>
            <person name="Lee C.-M."/>
            <person name="Sim J.-S."/>
            <person name="Jeong J.-T."/>
            <person name="Choi B.-S."/>
            <person name="Jung M."/>
            <person name="Ginzburg D."/>
            <person name="Zhao K."/>
            <person name="Won S.Y."/>
            <person name="Oh T.-J."/>
            <person name="Yu Y."/>
            <person name="Kim N.-H."/>
            <person name="Lee O.R."/>
            <person name="Lee T.-H."/>
            <person name="Bashyal P."/>
            <person name="Kim T.-S."/>
            <person name="Lee W.-H."/>
            <person name="Kawkins C."/>
            <person name="Kim C.-K."/>
            <person name="Kim J.S."/>
            <person name="Ahn B.O."/>
            <person name="Rhee S.Y."/>
            <person name="Sohng J.K."/>
        </authorList>
    </citation>
    <scope>NUCLEOTIDE SEQUENCE</scope>
    <source>
        <tissue evidence="1">Leaf</tissue>
    </source>
</reference>
<gene>
    <name evidence="1" type="ORF">G2W53_002679</name>
</gene>
<sequence>MAARVKDEFGQSVITLKNLADTFE</sequence>
<dbReference type="EMBL" id="JAAIUW010000002">
    <property type="protein sequence ID" value="KAF7840381.1"/>
    <property type="molecule type" value="Genomic_DNA"/>
</dbReference>
<dbReference type="Proteomes" id="UP000634136">
    <property type="component" value="Unassembled WGS sequence"/>
</dbReference>
<dbReference type="AlphaFoldDB" id="A0A834X8I7"/>
<comment type="caution">
    <text evidence="1">The sequence shown here is derived from an EMBL/GenBank/DDBJ whole genome shotgun (WGS) entry which is preliminary data.</text>
</comment>